<proteinExistence type="predicted"/>
<dbReference type="AlphaFoldDB" id="A0AAV4N269"/>
<reference evidence="1 2" key="1">
    <citation type="submission" date="2021-06" db="EMBL/GenBank/DDBJ databases">
        <title>Caerostris darwini draft genome.</title>
        <authorList>
            <person name="Kono N."/>
            <person name="Arakawa K."/>
        </authorList>
    </citation>
    <scope>NUCLEOTIDE SEQUENCE [LARGE SCALE GENOMIC DNA]</scope>
</reference>
<evidence type="ECO:0000313" key="1">
    <source>
        <dbReference type="EMBL" id="GIX78360.1"/>
    </source>
</evidence>
<comment type="caution">
    <text evidence="1">The sequence shown here is derived from an EMBL/GenBank/DDBJ whole genome shotgun (WGS) entry which is preliminary data.</text>
</comment>
<protein>
    <submittedName>
        <fullName evidence="1">Uncharacterized protein</fullName>
    </submittedName>
</protein>
<organism evidence="1 2">
    <name type="scientific">Caerostris darwini</name>
    <dbReference type="NCBI Taxonomy" id="1538125"/>
    <lineage>
        <taxon>Eukaryota</taxon>
        <taxon>Metazoa</taxon>
        <taxon>Ecdysozoa</taxon>
        <taxon>Arthropoda</taxon>
        <taxon>Chelicerata</taxon>
        <taxon>Arachnida</taxon>
        <taxon>Araneae</taxon>
        <taxon>Araneomorphae</taxon>
        <taxon>Entelegynae</taxon>
        <taxon>Araneoidea</taxon>
        <taxon>Araneidae</taxon>
        <taxon>Caerostris</taxon>
    </lineage>
</organism>
<keyword evidence="2" id="KW-1185">Reference proteome</keyword>
<sequence>MRRQPVTPRFSNFLSNMSLHTQSKADLKSTNTASTYSLFQIKTIFHFSRKTNDLFSGTSIASKPGGLRCGFSIPPDRTAAYHQISLKHKIPL</sequence>
<name>A0AAV4N269_9ARAC</name>
<gene>
    <name evidence="1" type="ORF">CDAR_313481</name>
</gene>
<accession>A0AAV4N269</accession>
<dbReference type="Proteomes" id="UP001054837">
    <property type="component" value="Unassembled WGS sequence"/>
</dbReference>
<evidence type="ECO:0000313" key="2">
    <source>
        <dbReference type="Proteomes" id="UP001054837"/>
    </source>
</evidence>
<dbReference type="EMBL" id="BPLQ01001086">
    <property type="protein sequence ID" value="GIX78360.1"/>
    <property type="molecule type" value="Genomic_DNA"/>
</dbReference>